<evidence type="ECO:0000256" key="1">
    <source>
        <dbReference type="SAM" id="Phobius"/>
    </source>
</evidence>
<dbReference type="PANTHER" id="PTHR33825:SF14">
    <property type="entry name" value="CHITINASE-LIKE PROTEIN"/>
    <property type="match status" value="1"/>
</dbReference>
<feature type="transmembrane region" description="Helical" evidence="1">
    <location>
        <begin position="104"/>
        <end position="137"/>
    </location>
</feature>
<evidence type="ECO:0000313" key="2">
    <source>
        <dbReference type="EMBL" id="AAF22896.1"/>
    </source>
</evidence>
<dbReference type="PANTHER" id="PTHR33825">
    <property type="entry name" value="CHITINASE-LIKE PROTEIN"/>
    <property type="match status" value="1"/>
</dbReference>
<protein>
    <submittedName>
        <fullName evidence="2">T27G7.21</fullName>
    </submittedName>
</protein>
<reference evidence="2" key="3">
    <citation type="submission" date="2000-10" db="EMBL/GenBank/DDBJ databases">
        <authorList>
            <person name="Chao Q."/>
            <person name="Brooks S."/>
            <person name="Buehler E."/>
            <person name="Johnson-Hopson C."/>
            <person name="Khan S."/>
            <person name="Kim C."/>
            <person name="Shinn P."/>
            <person name="Altafi H."/>
            <person name="Bei B."/>
            <person name="Chin C."/>
            <person name="Chiou J."/>
            <person name="Choi E."/>
            <person name="Conn L."/>
            <person name="Conway A."/>
            <person name="Gonzalez A."/>
            <person name="Hansen N."/>
            <person name="Howing B."/>
            <person name="Koo T."/>
            <person name="Lam B."/>
            <person name="Lee J."/>
            <person name="Lenz C."/>
            <person name="Li J."/>
            <person name="Liu A."/>
            <person name="Liu J."/>
            <person name="Liu S."/>
            <person name="Mukharsky N."/>
            <person name="Nguyen M."/>
            <person name="Palm C."/>
            <person name="Pham P."/>
            <person name="Sakano H."/>
            <person name="Schwartz J."/>
            <person name="Southwick A."/>
            <person name="Thaveri A."/>
            <person name="Toriumi M."/>
            <person name="Vaysberg M."/>
            <person name="Yu G."/>
            <person name="Davis R."/>
            <person name="Federspiel N."/>
            <person name="Theologis A."/>
            <person name="Ecker J."/>
        </authorList>
    </citation>
    <scope>NUCLEOTIDE SEQUENCE</scope>
</reference>
<accession>Q9SJE0</accession>
<reference key="2">
    <citation type="journal article" date="2000" name="Nature">
        <title>Sequence and analysis of chromosome 1 of the plant Arabidopsis thaliana.</title>
        <authorList>
            <person name="Theologis A."/>
            <person name="Ecker J.R."/>
            <person name="Palm C.J."/>
            <person name="Federspiel N.A."/>
            <person name="Kaul S."/>
            <person name="White O."/>
            <person name="Alonso J."/>
            <person name="Altafi H."/>
            <person name="Araujo R."/>
            <person name="Bowman C.L."/>
            <person name="Brooks S.Y."/>
            <person name="Buehler E."/>
            <person name="Chan A."/>
            <person name="Chao Q."/>
            <person name="Chen H."/>
            <person name="Cheuk R.F."/>
            <person name="Chin C.W."/>
            <person name="Chung M.K."/>
            <person name="Conn L."/>
            <person name="Conway A.B."/>
            <person name="Conway A.R."/>
            <person name="Creasy T.H."/>
            <person name="Dewar K."/>
            <person name="Dunn P."/>
            <person name="Etgu P."/>
            <person name="Feldblyum T.V."/>
            <person name="Feng J."/>
            <person name="Fong B."/>
            <person name="Fujii C.Y."/>
            <person name="Gill J.E."/>
            <person name="Goldsmith A.D."/>
            <person name="Haas B."/>
            <person name="Hansen N.F."/>
            <person name="Hughes B."/>
            <person name="Huizar L."/>
            <person name="Hunter J.L."/>
            <person name="Jenkins J."/>
            <person name="Johnson-Hopson C."/>
            <person name="Khan S."/>
            <person name="Khaykin E."/>
            <person name="Kim C.J."/>
            <person name="Koo H.L."/>
            <person name="Kremenetskaia I."/>
            <person name="Kurtz D.B."/>
            <person name="Kwan A."/>
            <person name="Lam B."/>
            <person name="Langin-Hooper S."/>
            <person name="Lee A."/>
            <person name="Lee J.M."/>
            <person name="Lenz C.A."/>
            <person name="Li J.H."/>
            <person name="Li Y."/>
            <person name="Lin X."/>
            <person name="Liu S.X."/>
            <person name="Liu Z.A."/>
            <person name="Luros J.S."/>
            <person name="Maiti R."/>
            <person name="Marziali A."/>
            <person name="Militscher J."/>
            <person name="Miranda M."/>
            <person name="Nguyen M."/>
            <person name="Nierman W.C."/>
            <person name="Osborne B.I."/>
            <person name="Pai G."/>
            <person name="Peterson J."/>
            <person name="Pham P.K."/>
            <person name="Rizzo M."/>
            <person name="Rooney T."/>
            <person name="Rowley D."/>
            <person name="Sakano H."/>
            <person name="Salzberg S.L."/>
            <person name="Schwartz J.R."/>
            <person name="Shinn P."/>
            <person name="Southwick A.M."/>
            <person name="Sun H."/>
            <person name="Tallon L.J."/>
            <person name="Tambunga G."/>
            <person name="Toriumi M.J."/>
            <person name="Town C.D."/>
            <person name="Utterback T."/>
            <person name="Van Aken S."/>
            <person name="Vaysberg M."/>
            <person name="Vysotskaia V.S."/>
            <person name="Walker M."/>
            <person name="Wu D."/>
            <person name="Yu G."/>
            <person name="Fraser C.M."/>
            <person name="Venter J.C."/>
            <person name="Davis R.W."/>
        </authorList>
    </citation>
    <scope>NUCLEOTIDE SEQUENCE [LARGE SCALE GENOMIC DNA]</scope>
    <source>
        <strain>cv. Columbia</strain>
    </source>
</reference>
<proteinExistence type="predicted"/>
<organism evidence="2">
    <name type="scientific">Arabidopsis thaliana</name>
    <name type="common">Mouse-ear cress</name>
    <dbReference type="NCBI Taxonomy" id="3702"/>
    <lineage>
        <taxon>Eukaryota</taxon>
        <taxon>Viridiplantae</taxon>
        <taxon>Streptophyta</taxon>
        <taxon>Embryophyta</taxon>
        <taxon>Tracheophyta</taxon>
        <taxon>Spermatophyta</taxon>
        <taxon>Magnoliopsida</taxon>
        <taxon>eudicotyledons</taxon>
        <taxon>Gunneridae</taxon>
        <taxon>Pentapetalae</taxon>
        <taxon>rosids</taxon>
        <taxon>malvids</taxon>
        <taxon>Brassicales</taxon>
        <taxon>Brassicaceae</taxon>
        <taxon>Camelineae</taxon>
        <taxon>Arabidopsis</taxon>
    </lineage>
</organism>
<keyword evidence="1" id="KW-1133">Transmembrane helix</keyword>
<dbReference type="ExpressionAtlas" id="Q9SJE0">
    <property type="expression patterns" value="baseline and differential"/>
</dbReference>
<sequence length="267" mass="28260">MKSLCFISTAPLIRSPPFLDLSPTSLNRFTLKIPASLYVSHPTRCSISNPSSSEELLNSNGGMSRASISVFGGTSLNNLKMQVGSPISLHSINPLAKLSLSDQAFLLLAFIVCTTSVAFTSLVITAIPTLVYVLYLLTHLQAMGRAATSFAKLADTARKELPSTLAAVRLSGMEISDLTLELSDLSQDITDGINKSAKAVQAAEAGIKQIGTLAQQQTLSMIEERANLPEISLQPVVAGAAEKTSHAIGSATKRLMNIITGGNKDED</sequence>
<dbReference type="AlphaFoldDB" id="Q9SJE0"/>
<name>Q9SJE0_ARATH</name>
<keyword evidence="1" id="KW-0472">Membrane</keyword>
<keyword evidence="1" id="KW-0812">Transmembrane</keyword>
<dbReference type="EMBL" id="AC006932">
    <property type="protein sequence ID" value="AAF22896.1"/>
    <property type="molecule type" value="Genomic_DNA"/>
</dbReference>
<reference evidence="2" key="1">
    <citation type="submission" date="1999-11" db="EMBL/GenBank/DDBJ databases">
        <title>Genomic sequence for Arabidopsis thaliana BAC T27G7 from chromosome I.</title>
        <authorList>
            <person name="Shinn P."/>
            <person name="Brooks S."/>
            <person name="Buehler E."/>
            <person name="Chao Q."/>
            <person name="Johnson-Hopson C."/>
            <person name="Khan S."/>
            <person name="Kim C."/>
            <person name="Altafi H."/>
            <person name="Bei Q."/>
            <person name="Chin C."/>
            <person name="Chiou J."/>
            <person name="Choi E."/>
            <person name="Conn L."/>
            <person name="Conway A."/>
            <person name="Gonzales A."/>
            <person name="Hansen N."/>
            <person name="Howing B."/>
            <person name="Koo T."/>
            <person name="Lam B."/>
            <person name="Lee J."/>
            <person name="Lenz C."/>
            <person name="Li J."/>
            <person name="Liu A."/>
            <person name="Liu K."/>
            <person name="Liu S."/>
            <person name="Mukharsky N."/>
            <person name="Nguyen M."/>
            <person name="Palm C."/>
            <person name="Pham P."/>
            <person name="Sakano H."/>
            <person name="Schwartz J."/>
            <person name="Southwick A."/>
            <person name="Thaveri A."/>
            <person name="Toriumi M."/>
            <person name="Vaysberg M."/>
            <person name="Yu G."/>
            <person name="Federspiel N.A."/>
            <person name="Theologis A."/>
            <person name="Ecker J.R."/>
        </authorList>
    </citation>
    <scope>NUCLEOTIDE SEQUENCE</scope>
</reference>